<keyword evidence="2" id="KW-0812">Transmembrane</keyword>
<dbReference type="PANTHER" id="PTHR38033:SF1">
    <property type="entry name" value="DOTU FAMILY TYPE IV_VI SECRETION SYSTEM PROTEIN"/>
    <property type="match status" value="1"/>
</dbReference>
<feature type="domain" description="Type IV / VI secretion system DotU" evidence="3">
    <location>
        <begin position="59"/>
        <end position="262"/>
    </location>
</feature>
<evidence type="ECO:0000259" key="3">
    <source>
        <dbReference type="Pfam" id="PF09850"/>
    </source>
</evidence>
<dbReference type="Proteomes" id="UP001481413">
    <property type="component" value="Unassembled WGS sequence"/>
</dbReference>
<accession>A0ABP9ZYB9</accession>
<dbReference type="NCBIfam" id="TIGR03349">
    <property type="entry name" value="IV_VI_DotU"/>
    <property type="match status" value="1"/>
</dbReference>
<dbReference type="InterPro" id="IPR038522">
    <property type="entry name" value="T4/T6SS_DotU_sf"/>
</dbReference>
<sequence>MGIDGQQPGASDRTVMIPTPGAARSGGGRGMPPASSSSPQSQAAFSVHEKIDVRHGLNPLVTGATTLLTLVSKLRSTMKHDQVPDLHKRLTEEIKSFERNARNAGITGDSVVAARYLLCSVIDEIVLNTPWGAASGWSQHSLLSLFHQETSGGEKSFLILQKLLETPGTHLDLLELYYLCLSLGFQGKYKVMPRGNEQLEQIRENLYHTIESHRPGWEAELSPHWEGSVKPSEYLKNYIPLWVIASVVLAILVLTYSGFRYWMYQETTPVAESIYSEVTGSELPDHESPALVPPQGKRFY</sequence>
<evidence type="ECO:0000313" key="4">
    <source>
        <dbReference type="EMBL" id="GAA6145072.1"/>
    </source>
</evidence>
<keyword evidence="5" id="KW-1185">Reference proteome</keyword>
<dbReference type="Pfam" id="PF09850">
    <property type="entry name" value="DotU"/>
    <property type="match status" value="1"/>
</dbReference>
<organism evidence="4 5">
    <name type="scientific">Thalassolituus maritimus</name>
    <dbReference type="NCBI Taxonomy" id="484498"/>
    <lineage>
        <taxon>Bacteria</taxon>
        <taxon>Pseudomonadati</taxon>
        <taxon>Pseudomonadota</taxon>
        <taxon>Gammaproteobacteria</taxon>
        <taxon>Oceanospirillales</taxon>
        <taxon>Oceanospirillaceae</taxon>
        <taxon>Thalassolituus</taxon>
    </lineage>
</organism>
<feature type="region of interest" description="Disordered" evidence="1">
    <location>
        <begin position="281"/>
        <end position="300"/>
    </location>
</feature>
<dbReference type="NCBIfam" id="NF038228">
    <property type="entry name" value="IcmH_DotU_IVB"/>
    <property type="match status" value="1"/>
</dbReference>
<evidence type="ECO:0000313" key="5">
    <source>
        <dbReference type="Proteomes" id="UP001481413"/>
    </source>
</evidence>
<keyword evidence="2" id="KW-0472">Membrane</keyword>
<dbReference type="PANTHER" id="PTHR38033">
    <property type="entry name" value="MEMBRANE PROTEIN-RELATED"/>
    <property type="match status" value="1"/>
</dbReference>
<feature type="compositionally biased region" description="Low complexity" evidence="1">
    <location>
        <begin position="32"/>
        <end position="44"/>
    </location>
</feature>
<keyword evidence="2" id="KW-1133">Transmembrane helix</keyword>
<dbReference type="EMBL" id="BAABWH010000002">
    <property type="protein sequence ID" value="GAA6145072.1"/>
    <property type="molecule type" value="Genomic_DNA"/>
</dbReference>
<name>A0ABP9ZYB9_9GAMM</name>
<feature type="transmembrane region" description="Helical" evidence="2">
    <location>
        <begin position="238"/>
        <end position="259"/>
    </location>
</feature>
<evidence type="ECO:0000256" key="1">
    <source>
        <dbReference type="SAM" id="MobiDB-lite"/>
    </source>
</evidence>
<comment type="caution">
    <text evidence="4">The sequence shown here is derived from an EMBL/GenBank/DDBJ whole genome shotgun (WGS) entry which is preliminary data.</text>
</comment>
<evidence type="ECO:0000256" key="2">
    <source>
        <dbReference type="SAM" id="Phobius"/>
    </source>
</evidence>
<gene>
    <name evidence="4" type="ORF">NBRC116585_11890</name>
</gene>
<reference evidence="4 5" key="1">
    <citation type="submission" date="2024-04" db="EMBL/GenBank/DDBJ databases">
        <title>Draft genome sequence of Thalassolituus maritimus NBRC 116585.</title>
        <authorList>
            <person name="Miyakawa T."/>
            <person name="Kusuya Y."/>
            <person name="Miura T."/>
        </authorList>
    </citation>
    <scope>NUCLEOTIDE SEQUENCE [LARGE SCALE GENOMIC DNA]</scope>
    <source>
        <strain evidence="4 5">5NW40-0001</strain>
    </source>
</reference>
<dbReference type="InterPro" id="IPR017732">
    <property type="entry name" value="T4/T6SS_DotU"/>
</dbReference>
<proteinExistence type="predicted"/>
<protein>
    <recommendedName>
        <fullName evidence="3">Type IV / VI secretion system DotU domain-containing protein</fullName>
    </recommendedName>
</protein>
<feature type="region of interest" description="Disordered" evidence="1">
    <location>
        <begin position="1"/>
        <end position="45"/>
    </location>
</feature>
<dbReference type="RefSeq" id="WP_353294005.1">
    <property type="nucleotide sequence ID" value="NZ_BAABWH010000002.1"/>
</dbReference>
<dbReference type="Gene3D" id="1.25.40.590">
    <property type="entry name" value="Type IV / VI secretion system, DotU"/>
    <property type="match status" value="1"/>
</dbReference>